<accession>A0A3D4ZB93</accession>
<dbReference type="InterPro" id="IPR036322">
    <property type="entry name" value="WD40_repeat_dom_sf"/>
</dbReference>
<name>A0A3D4ZB93_9BACT</name>
<evidence type="ECO:0000313" key="2">
    <source>
        <dbReference type="Proteomes" id="UP000283426"/>
    </source>
</evidence>
<gene>
    <name evidence="1" type="ORF">DWW24_13325</name>
</gene>
<reference evidence="1 2" key="1">
    <citation type="submission" date="2018-08" db="EMBL/GenBank/DDBJ databases">
        <title>A genome reference for cultivated species of the human gut microbiota.</title>
        <authorList>
            <person name="Zou Y."/>
            <person name="Xue W."/>
            <person name="Luo G."/>
        </authorList>
    </citation>
    <scope>NUCLEOTIDE SEQUENCE [LARGE SCALE GENOMIC DNA]</scope>
    <source>
        <strain evidence="1 2">AF14-6AC</strain>
    </source>
</reference>
<comment type="caution">
    <text evidence="1">The sequence shown here is derived from an EMBL/GenBank/DDBJ whole genome shotgun (WGS) entry which is preliminary data.</text>
</comment>
<dbReference type="Pfam" id="PF15869">
    <property type="entry name" value="TolB_like"/>
    <property type="match status" value="1"/>
</dbReference>
<organism evidence="1 2">
    <name type="scientific">Odoribacter splanchnicus</name>
    <dbReference type="NCBI Taxonomy" id="28118"/>
    <lineage>
        <taxon>Bacteria</taxon>
        <taxon>Pseudomonadati</taxon>
        <taxon>Bacteroidota</taxon>
        <taxon>Bacteroidia</taxon>
        <taxon>Bacteroidales</taxon>
        <taxon>Odoribacteraceae</taxon>
        <taxon>Odoribacter</taxon>
    </lineage>
</organism>
<evidence type="ECO:0000313" key="1">
    <source>
        <dbReference type="EMBL" id="RGV23467.1"/>
    </source>
</evidence>
<proteinExistence type="predicted"/>
<evidence type="ECO:0008006" key="3">
    <source>
        <dbReference type="Google" id="ProtNLM"/>
    </source>
</evidence>
<sequence>MGLVGLLITLIVEVVMLYWPGRLLIKIIVLVDFKGCQIFLITPSFICISMRNLFCLFLGVVLAIACTHKEFYSFTNEKNLEMISVKIDEILLADFMIKKGNYLFMISTRSDSMVYLYALPDLQYCKSFGIKGKGPGEFILPMFVEAPGNDVYIWGYSDVRLIRCFSVDSNAHITVKQDYHLDKYETFNFMHLIRDSICVYSLMPTQPLVKLYDLKNGKNMGELKIGSKNRVNSYLSDGDGVMAANDSVIIVAYHYKKQIDIYDVSTLKLKKRLIGDYRPQKLTDDFTENKYHYVDIVAGKKRFYALYRGCRNKDAKENSDILESFDYDGNPVIKYKFNDLSPDIFYVDDEAAVLYGYKSAYPDLMLKYELEERLPTYQVDIDEKQSFRSVCRN</sequence>
<dbReference type="AlphaFoldDB" id="A0A3D4ZB93"/>
<dbReference type="SUPFAM" id="SSF50978">
    <property type="entry name" value="WD40 repeat-like"/>
    <property type="match status" value="1"/>
</dbReference>
<protein>
    <recommendedName>
        <fullName evidence="3">6-bladed beta-propeller</fullName>
    </recommendedName>
</protein>
<dbReference type="Proteomes" id="UP000283426">
    <property type="component" value="Unassembled WGS sequence"/>
</dbReference>
<dbReference type="EMBL" id="QRYW01000028">
    <property type="protein sequence ID" value="RGV23467.1"/>
    <property type="molecule type" value="Genomic_DNA"/>
</dbReference>